<dbReference type="EMBL" id="ML213606">
    <property type="protein sequence ID" value="TFK37791.1"/>
    <property type="molecule type" value="Genomic_DNA"/>
</dbReference>
<dbReference type="AlphaFoldDB" id="A0A5C3M9G7"/>
<sequence>MLAEMQEQAACHHQEVMDILSSKQAALPPGMTLNDLRCGSSSLSLLIVSTQTPMNDVMTDHTHQA</sequence>
<organism evidence="1 2">
    <name type="scientific">Crucibulum laeve</name>
    <dbReference type="NCBI Taxonomy" id="68775"/>
    <lineage>
        <taxon>Eukaryota</taxon>
        <taxon>Fungi</taxon>
        <taxon>Dikarya</taxon>
        <taxon>Basidiomycota</taxon>
        <taxon>Agaricomycotina</taxon>
        <taxon>Agaricomycetes</taxon>
        <taxon>Agaricomycetidae</taxon>
        <taxon>Agaricales</taxon>
        <taxon>Agaricineae</taxon>
        <taxon>Nidulariaceae</taxon>
        <taxon>Crucibulum</taxon>
    </lineage>
</organism>
<evidence type="ECO:0000313" key="1">
    <source>
        <dbReference type="EMBL" id="TFK37791.1"/>
    </source>
</evidence>
<evidence type="ECO:0000313" key="2">
    <source>
        <dbReference type="Proteomes" id="UP000308652"/>
    </source>
</evidence>
<protein>
    <submittedName>
        <fullName evidence="1">Uncharacterized protein</fullName>
    </submittedName>
</protein>
<gene>
    <name evidence="1" type="ORF">BDQ12DRAFT_723866</name>
</gene>
<name>A0A5C3M9G7_9AGAR</name>
<keyword evidence="2" id="KW-1185">Reference proteome</keyword>
<dbReference type="Proteomes" id="UP000308652">
    <property type="component" value="Unassembled WGS sequence"/>
</dbReference>
<proteinExistence type="predicted"/>
<reference evidence="1 2" key="1">
    <citation type="journal article" date="2019" name="Nat. Ecol. Evol.">
        <title>Megaphylogeny resolves global patterns of mushroom evolution.</title>
        <authorList>
            <person name="Varga T."/>
            <person name="Krizsan K."/>
            <person name="Foldi C."/>
            <person name="Dima B."/>
            <person name="Sanchez-Garcia M."/>
            <person name="Sanchez-Ramirez S."/>
            <person name="Szollosi G.J."/>
            <person name="Szarkandi J.G."/>
            <person name="Papp V."/>
            <person name="Albert L."/>
            <person name="Andreopoulos W."/>
            <person name="Angelini C."/>
            <person name="Antonin V."/>
            <person name="Barry K.W."/>
            <person name="Bougher N.L."/>
            <person name="Buchanan P."/>
            <person name="Buyck B."/>
            <person name="Bense V."/>
            <person name="Catcheside P."/>
            <person name="Chovatia M."/>
            <person name="Cooper J."/>
            <person name="Damon W."/>
            <person name="Desjardin D."/>
            <person name="Finy P."/>
            <person name="Geml J."/>
            <person name="Haridas S."/>
            <person name="Hughes K."/>
            <person name="Justo A."/>
            <person name="Karasinski D."/>
            <person name="Kautmanova I."/>
            <person name="Kiss B."/>
            <person name="Kocsube S."/>
            <person name="Kotiranta H."/>
            <person name="LaButti K.M."/>
            <person name="Lechner B.E."/>
            <person name="Liimatainen K."/>
            <person name="Lipzen A."/>
            <person name="Lukacs Z."/>
            <person name="Mihaltcheva S."/>
            <person name="Morgado L.N."/>
            <person name="Niskanen T."/>
            <person name="Noordeloos M.E."/>
            <person name="Ohm R.A."/>
            <person name="Ortiz-Santana B."/>
            <person name="Ovrebo C."/>
            <person name="Racz N."/>
            <person name="Riley R."/>
            <person name="Savchenko A."/>
            <person name="Shiryaev A."/>
            <person name="Soop K."/>
            <person name="Spirin V."/>
            <person name="Szebenyi C."/>
            <person name="Tomsovsky M."/>
            <person name="Tulloss R.E."/>
            <person name="Uehling J."/>
            <person name="Grigoriev I.V."/>
            <person name="Vagvolgyi C."/>
            <person name="Papp T."/>
            <person name="Martin F.M."/>
            <person name="Miettinen O."/>
            <person name="Hibbett D.S."/>
            <person name="Nagy L.G."/>
        </authorList>
    </citation>
    <scope>NUCLEOTIDE SEQUENCE [LARGE SCALE GENOMIC DNA]</scope>
    <source>
        <strain evidence="1 2">CBS 166.37</strain>
    </source>
</reference>
<accession>A0A5C3M9G7</accession>